<dbReference type="RefSeq" id="WP_035297858.1">
    <property type="nucleotide sequence ID" value="NZ_AP023354.1"/>
</dbReference>
<dbReference type="OrthoDB" id="9780430at2"/>
<dbReference type="InterPro" id="IPR015813">
    <property type="entry name" value="Pyrv/PenolPyrv_kinase-like_dom"/>
</dbReference>
<keyword evidence="2" id="KW-1185">Reference proteome</keyword>
<evidence type="ECO:0000313" key="2">
    <source>
        <dbReference type="Proteomes" id="UP000680750"/>
    </source>
</evidence>
<dbReference type="InterPro" id="IPR040442">
    <property type="entry name" value="Pyrv_kinase-like_dom_sf"/>
</dbReference>
<protein>
    <submittedName>
        <fullName evidence="1">Phosphonomutase</fullName>
    </submittedName>
</protein>
<dbReference type="InterPro" id="IPR039556">
    <property type="entry name" value="ICL/PEPM"/>
</dbReference>
<accession>A0A810L4U1</accession>
<gene>
    <name evidence="1" type="ORF">Asera_34790</name>
</gene>
<dbReference type="Pfam" id="PF13714">
    <property type="entry name" value="PEP_mutase"/>
    <property type="match status" value="1"/>
</dbReference>
<dbReference type="AlphaFoldDB" id="A0A810L4U1"/>
<reference evidence="1" key="1">
    <citation type="submission" date="2020-08" db="EMBL/GenBank/DDBJ databases">
        <title>Whole genome shotgun sequence of Actinocatenispora sera NBRC 101916.</title>
        <authorList>
            <person name="Komaki H."/>
            <person name="Tamura T."/>
        </authorList>
    </citation>
    <scope>NUCLEOTIDE SEQUENCE</scope>
    <source>
        <strain evidence="1">NBRC 101916</strain>
    </source>
</reference>
<sequence length="259" mass="26341">MIDRVERFRQLHRAGAPLVLPNAWDHASGTALARAGFAAIGTTSLGVAAAAGSADATGATRSTTLHLARRLARLPVLVTVDIEAGFGSRPEDVAALVAELADAGVAGVNIEDGRPDGTLAPLADQCELVRAAGSSGLFVNARTDTYWLAGAPVGQTGRRLAAYRDAGADGLFVPGLRDPATIAGLAREFALPLNVLAMPELPVARLAELGVRRVSTGSLLFRAALGAALDTARAVAAGAPLPAGLPSYDEAASYAADFA</sequence>
<dbReference type="Proteomes" id="UP000680750">
    <property type="component" value="Chromosome"/>
</dbReference>
<proteinExistence type="predicted"/>
<dbReference type="EMBL" id="AP023354">
    <property type="protein sequence ID" value="BCJ29371.1"/>
    <property type="molecule type" value="Genomic_DNA"/>
</dbReference>
<evidence type="ECO:0000313" key="1">
    <source>
        <dbReference type="EMBL" id="BCJ29371.1"/>
    </source>
</evidence>
<dbReference type="GO" id="GO:0003824">
    <property type="term" value="F:catalytic activity"/>
    <property type="evidence" value="ECO:0007669"/>
    <property type="project" value="InterPro"/>
</dbReference>
<dbReference type="KEGG" id="aser:Asera_34790"/>
<dbReference type="Gene3D" id="3.20.20.60">
    <property type="entry name" value="Phosphoenolpyruvate-binding domains"/>
    <property type="match status" value="1"/>
</dbReference>
<dbReference type="PANTHER" id="PTHR42905:SF16">
    <property type="entry name" value="CARBOXYPHOSPHONOENOLPYRUVATE PHOSPHONOMUTASE-LIKE PROTEIN (AFU_ORTHOLOGUE AFUA_5G07230)"/>
    <property type="match status" value="1"/>
</dbReference>
<organism evidence="1 2">
    <name type="scientific">Actinocatenispora sera</name>
    <dbReference type="NCBI Taxonomy" id="390989"/>
    <lineage>
        <taxon>Bacteria</taxon>
        <taxon>Bacillati</taxon>
        <taxon>Actinomycetota</taxon>
        <taxon>Actinomycetes</taxon>
        <taxon>Micromonosporales</taxon>
        <taxon>Micromonosporaceae</taxon>
        <taxon>Actinocatenispora</taxon>
    </lineage>
</organism>
<name>A0A810L4U1_9ACTN</name>
<dbReference type="CDD" id="cd00377">
    <property type="entry name" value="ICL_PEPM"/>
    <property type="match status" value="1"/>
</dbReference>
<dbReference type="PANTHER" id="PTHR42905">
    <property type="entry name" value="PHOSPHOENOLPYRUVATE CARBOXYLASE"/>
    <property type="match status" value="1"/>
</dbReference>
<dbReference type="SUPFAM" id="SSF51621">
    <property type="entry name" value="Phosphoenolpyruvate/pyruvate domain"/>
    <property type="match status" value="1"/>
</dbReference>